<dbReference type="AlphaFoldDB" id="M0PAJ3"/>
<name>M0PAJ3_9EURY</name>
<keyword evidence="2" id="KW-0812">Transmembrane</keyword>
<keyword evidence="2" id="KW-0472">Membrane</keyword>
<feature type="compositionally biased region" description="Low complexity" evidence="1">
    <location>
        <begin position="112"/>
        <end position="121"/>
    </location>
</feature>
<protein>
    <submittedName>
        <fullName evidence="3">Uncharacterized protein</fullName>
    </submittedName>
</protein>
<feature type="transmembrane region" description="Helical" evidence="2">
    <location>
        <begin position="73"/>
        <end position="96"/>
    </location>
</feature>
<dbReference type="RefSeq" id="WP_008847821.1">
    <property type="nucleotide sequence ID" value="NZ_AOJH01000040.1"/>
</dbReference>
<proteinExistence type="predicted"/>
<feature type="region of interest" description="Disordered" evidence="1">
    <location>
        <begin position="112"/>
        <end position="144"/>
    </location>
</feature>
<comment type="caution">
    <text evidence="3">The sequence shown here is derived from an EMBL/GenBank/DDBJ whole genome shotgun (WGS) entry which is preliminary data.</text>
</comment>
<evidence type="ECO:0000313" key="4">
    <source>
        <dbReference type="Proteomes" id="UP000011546"/>
    </source>
</evidence>
<dbReference type="STRING" id="1230456.C468_05428"/>
<feature type="transmembrane region" description="Helical" evidence="2">
    <location>
        <begin position="47"/>
        <end position="67"/>
    </location>
</feature>
<feature type="compositionally biased region" description="Basic and acidic residues" evidence="1">
    <location>
        <begin position="128"/>
        <end position="144"/>
    </location>
</feature>
<evidence type="ECO:0000256" key="2">
    <source>
        <dbReference type="SAM" id="Phobius"/>
    </source>
</evidence>
<keyword evidence="2" id="KW-1133">Transmembrane helix</keyword>
<dbReference type="EMBL" id="AOJH01000040">
    <property type="protein sequence ID" value="EMA65855.1"/>
    <property type="molecule type" value="Genomic_DNA"/>
</dbReference>
<dbReference type="OrthoDB" id="328096at2157"/>
<gene>
    <name evidence="3" type="ORF">C468_05428</name>
</gene>
<dbReference type="Proteomes" id="UP000011546">
    <property type="component" value="Unassembled WGS sequence"/>
</dbReference>
<keyword evidence="4" id="KW-1185">Reference proteome</keyword>
<feature type="transmembrane region" description="Helical" evidence="2">
    <location>
        <begin position="6"/>
        <end position="27"/>
    </location>
</feature>
<reference evidence="3 4" key="1">
    <citation type="journal article" date="2014" name="PLoS Genet.">
        <title>Phylogenetically driven sequencing of extremely halophilic archaea reveals strategies for static and dynamic osmo-response.</title>
        <authorList>
            <person name="Becker E.A."/>
            <person name="Seitzer P.M."/>
            <person name="Tritt A."/>
            <person name="Larsen D."/>
            <person name="Krusor M."/>
            <person name="Yao A.I."/>
            <person name="Wu D."/>
            <person name="Madern D."/>
            <person name="Eisen J.A."/>
            <person name="Darling A.E."/>
            <person name="Facciotti M.T."/>
        </authorList>
    </citation>
    <scope>NUCLEOTIDE SEQUENCE [LARGE SCALE GENOMIC DNA]</scope>
    <source>
        <strain evidence="3 4">JCM 14978</strain>
    </source>
</reference>
<organism evidence="3 4">
    <name type="scientific">Halorubrum kocurii JCM 14978</name>
    <dbReference type="NCBI Taxonomy" id="1230456"/>
    <lineage>
        <taxon>Archaea</taxon>
        <taxon>Methanobacteriati</taxon>
        <taxon>Methanobacteriota</taxon>
        <taxon>Stenosarchaea group</taxon>
        <taxon>Halobacteria</taxon>
        <taxon>Halobacteriales</taxon>
        <taxon>Haloferacaceae</taxon>
        <taxon>Halorubrum</taxon>
    </lineage>
</organism>
<evidence type="ECO:0000313" key="3">
    <source>
        <dbReference type="EMBL" id="EMA65855.1"/>
    </source>
</evidence>
<evidence type="ECO:0000256" key="1">
    <source>
        <dbReference type="SAM" id="MobiDB-lite"/>
    </source>
</evidence>
<accession>M0PAJ3</accession>
<sequence>MISLALRVLEIAAISVPLIAILVVQILRTDVLNERVPDELLEYVSRLLVATSLLFVAAIVAAMSLAFESGLSLLGLISVTALGLGLALLSIVALFFPLVSLSLFRGDTEQQTLSETTGESTNGEEDLPSQRKEDSVEKKSEPETETLIRIDWMNRPWPQNQSTLAISTSCSSG</sequence>